<keyword evidence="1" id="KW-0472">Membrane</keyword>
<reference evidence="2 3" key="1">
    <citation type="journal article" date="2019" name="Sci. Rep.">
        <title>A high-quality genome of Eragrostis curvula grass provides insights into Poaceae evolution and supports new strategies to enhance forage quality.</title>
        <authorList>
            <person name="Carballo J."/>
            <person name="Santos B.A.C.M."/>
            <person name="Zappacosta D."/>
            <person name="Garbus I."/>
            <person name="Selva J.P."/>
            <person name="Gallo C.A."/>
            <person name="Diaz A."/>
            <person name="Albertini E."/>
            <person name="Caccamo M."/>
            <person name="Echenique V."/>
        </authorList>
    </citation>
    <scope>NUCLEOTIDE SEQUENCE [LARGE SCALE GENOMIC DNA]</scope>
    <source>
        <strain evidence="3">cv. Victoria</strain>
        <tissue evidence="2">Leaf</tissue>
    </source>
</reference>
<organism evidence="2 3">
    <name type="scientific">Eragrostis curvula</name>
    <name type="common">weeping love grass</name>
    <dbReference type="NCBI Taxonomy" id="38414"/>
    <lineage>
        <taxon>Eukaryota</taxon>
        <taxon>Viridiplantae</taxon>
        <taxon>Streptophyta</taxon>
        <taxon>Embryophyta</taxon>
        <taxon>Tracheophyta</taxon>
        <taxon>Spermatophyta</taxon>
        <taxon>Magnoliopsida</taxon>
        <taxon>Liliopsida</taxon>
        <taxon>Poales</taxon>
        <taxon>Poaceae</taxon>
        <taxon>PACMAD clade</taxon>
        <taxon>Chloridoideae</taxon>
        <taxon>Eragrostideae</taxon>
        <taxon>Eragrostidinae</taxon>
        <taxon>Eragrostis</taxon>
    </lineage>
</organism>
<evidence type="ECO:0000313" key="3">
    <source>
        <dbReference type="Proteomes" id="UP000324897"/>
    </source>
</evidence>
<keyword evidence="1" id="KW-1133">Transmembrane helix</keyword>
<feature type="transmembrane region" description="Helical" evidence="1">
    <location>
        <begin position="207"/>
        <end position="225"/>
    </location>
</feature>
<comment type="caution">
    <text evidence="2">The sequence shown here is derived from an EMBL/GenBank/DDBJ whole genome shotgun (WGS) entry which is preliminary data.</text>
</comment>
<dbReference type="EMBL" id="RWGY01000228">
    <property type="protein sequence ID" value="TVU03103.1"/>
    <property type="molecule type" value="Genomic_DNA"/>
</dbReference>
<evidence type="ECO:0000313" key="2">
    <source>
        <dbReference type="EMBL" id="TVU03103.1"/>
    </source>
</evidence>
<gene>
    <name evidence="2" type="ORF">EJB05_51373</name>
</gene>
<dbReference type="AlphaFoldDB" id="A0A5J9SVP4"/>
<dbReference type="Proteomes" id="UP000324897">
    <property type="component" value="Unassembled WGS sequence"/>
</dbReference>
<name>A0A5J9SVP4_9POAL</name>
<protein>
    <submittedName>
        <fullName evidence="2">Uncharacterized protein</fullName>
    </submittedName>
</protein>
<keyword evidence="1" id="KW-0812">Transmembrane</keyword>
<dbReference type="Gramene" id="TVU03103">
    <property type="protein sequence ID" value="TVU03103"/>
    <property type="gene ID" value="EJB05_51373"/>
</dbReference>
<proteinExistence type="predicted"/>
<accession>A0A5J9SVP4</accession>
<sequence length="253" mass="28245">MLSIGFRACRLPLHTNPGSNPVQVAMFQRVDRGSHLQIVSIEPTMQIIVASYISSSKRSIVELQRLNCLVLSLFPSPAVIFHKIQILLESSGTSSTNDRRKRTRPLSICSNPAPADGGVLDQVLPICDDDFSRLQVQFYLFCARRLFTCSKGAFCSCHWDASLNCHEPSPTDDGVLDGVLCSLGDYFPTDFRFSSIRSVRRRLSTHSNGSVVLIIVPFFTFLFLIDVESDIIDEHILKLRLVLISLTIGMEHS</sequence>
<keyword evidence="3" id="KW-1185">Reference proteome</keyword>
<evidence type="ECO:0000256" key="1">
    <source>
        <dbReference type="SAM" id="Phobius"/>
    </source>
</evidence>